<evidence type="ECO:0000313" key="2">
    <source>
        <dbReference type="Proteomes" id="UP000887458"/>
    </source>
</evidence>
<name>A0ABQ8JS82_DERPT</name>
<accession>A0ABQ8JS82</accession>
<proteinExistence type="predicted"/>
<dbReference type="EMBL" id="NJHN03000018">
    <property type="protein sequence ID" value="KAH9425461.1"/>
    <property type="molecule type" value="Genomic_DNA"/>
</dbReference>
<evidence type="ECO:0000313" key="1">
    <source>
        <dbReference type="EMBL" id="KAH9425461.1"/>
    </source>
</evidence>
<reference evidence="1 2" key="1">
    <citation type="journal article" date="2018" name="J. Allergy Clin. Immunol.">
        <title>High-quality assembly of Dermatophagoides pteronyssinus genome and transcriptome reveals a wide range of novel allergens.</title>
        <authorList>
            <person name="Liu X.Y."/>
            <person name="Yang K.Y."/>
            <person name="Wang M.Q."/>
            <person name="Kwok J.S."/>
            <person name="Zeng X."/>
            <person name="Yang Z."/>
            <person name="Xiao X.J."/>
            <person name="Lau C.P."/>
            <person name="Li Y."/>
            <person name="Huang Z.M."/>
            <person name="Ba J.G."/>
            <person name="Yim A.K."/>
            <person name="Ouyang C.Y."/>
            <person name="Ngai S.M."/>
            <person name="Chan T.F."/>
            <person name="Leung E.L."/>
            <person name="Liu L."/>
            <person name="Liu Z.G."/>
            <person name="Tsui S.K."/>
        </authorList>
    </citation>
    <scope>NUCLEOTIDE SEQUENCE [LARGE SCALE GENOMIC DNA]</scope>
    <source>
        <strain evidence="1">Derp</strain>
    </source>
</reference>
<sequence length="233" mass="26471">MLRKIVEKILNIEIVGSFDQQSRLTDDHTLLGYESNKQSNSSIGFIISEKYYLDFQPINGNRKFIINRPPFITVQNSILEPSTILTSKKLQADENDENNLNQTKQKSNGLKFKIRRIYQIDLTNPGSFSYGKYEIINLTDENVNDSNGNLEQEIIQIEESGENVNDSNGKIEQEVILIDESDDYSNIEQESLSSSSSSYGKSKKMKLNNKPIYKLAKNNTESIPVITLDSDSD</sequence>
<keyword evidence="2" id="KW-1185">Reference proteome</keyword>
<comment type="caution">
    <text evidence="1">The sequence shown here is derived from an EMBL/GenBank/DDBJ whole genome shotgun (WGS) entry which is preliminary data.</text>
</comment>
<dbReference type="Proteomes" id="UP000887458">
    <property type="component" value="Unassembled WGS sequence"/>
</dbReference>
<protein>
    <submittedName>
        <fullName evidence="1">Uncharacterized protein</fullName>
    </submittedName>
</protein>
<reference evidence="1 2" key="2">
    <citation type="journal article" date="2022" name="Mol. Biol. Evol.">
        <title>Comparative Genomics Reveals Insights into the Divergent Evolution of Astigmatic Mites and Household Pest Adaptations.</title>
        <authorList>
            <person name="Xiong Q."/>
            <person name="Wan A.T."/>
            <person name="Liu X."/>
            <person name="Fung C.S."/>
            <person name="Xiao X."/>
            <person name="Malainual N."/>
            <person name="Hou J."/>
            <person name="Wang L."/>
            <person name="Wang M."/>
            <person name="Yang K.Y."/>
            <person name="Cui Y."/>
            <person name="Leung E.L."/>
            <person name="Nong W."/>
            <person name="Shin S.K."/>
            <person name="Au S.W."/>
            <person name="Jeong K.Y."/>
            <person name="Chew F.T."/>
            <person name="Hui J.H."/>
            <person name="Leung T.F."/>
            <person name="Tungtrongchitr A."/>
            <person name="Zhong N."/>
            <person name="Liu Z."/>
            <person name="Tsui S.K."/>
        </authorList>
    </citation>
    <scope>NUCLEOTIDE SEQUENCE [LARGE SCALE GENOMIC DNA]</scope>
    <source>
        <strain evidence="1">Derp</strain>
    </source>
</reference>
<gene>
    <name evidence="1" type="ORF">DERP_006069</name>
</gene>
<organism evidence="1 2">
    <name type="scientific">Dermatophagoides pteronyssinus</name>
    <name type="common">European house dust mite</name>
    <dbReference type="NCBI Taxonomy" id="6956"/>
    <lineage>
        <taxon>Eukaryota</taxon>
        <taxon>Metazoa</taxon>
        <taxon>Ecdysozoa</taxon>
        <taxon>Arthropoda</taxon>
        <taxon>Chelicerata</taxon>
        <taxon>Arachnida</taxon>
        <taxon>Acari</taxon>
        <taxon>Acariformes</taxon>
        <taxon>Sarcoptiformes</taxon>
        <taxon>Astigmata</taxon>
        <taxon>Psoroptidia</taxon>
        <taxon>Analgoidea</taxon>
        <taxon>Pyroglyphidae</taxon>
        <taxon>Dermatophagoidinae</taxon>
        <taxon>Dermatophagoides</taxon>
    </lineage>
</organism>